<dbReference type="Gene3D" id="2.60.40.790">
    <property type="match status" value="2"/>
</dbReference>
<dbReference type="GO" id="GO:0051082">
    <property type="term" value="F:unfolded protein binding"/>
    <property type="evidence" value="ECO:0007669"/>
    <property type="project" value="TreeGrafter"/>
</dbReference>
<dbReference type="AlphaFoldDB" id="A0A3M7QCD3"/>
<dbReference type="GO" id="GO:0005634">
    <property type="term" value="C:nucleus"/>
    <property type="evidence" value="ECO:0007669"/>
    <property type="project" value="TreeGrafter"/>
</dbReference>
<dbReference type="EMBL" id="REGN01006688">
    <property type="protein sequence ID" value="RNA08605.1"/>
    <property type="molecule type" value="Genomic_DNA"/>
</dbReference>
<protein>
    <submittedName>
        <fullName evidence="4">Hsp20 alpha crystallin family</fullName>
    </submittedName>
</protein>
<accession>A0A3M7QCD3</accession>
<dbReference type="InterPro" id="IPR008978">
    <property type="entry name" value="HSP20-like_chaperone"/>
</dbReference>
<dbReference type="GO" id="GO:0005737">
    <property type="term" value="C:cytoplasm"/>
    <property type="evidence" value="ECO:0007669"/>
    <property type="project" value="TreeGrafter"/>
</dbReference>
<comment type="similarity">
    <text evidence="1 2">Belongs to the small heat shock protein (HSP20) family.</text>
</comment>
<evidence type="ECO:0000259" key="3">
    <source>
        <dbReference type="PROSITE" id="PS01031"/>
    </source>
</evidence>
<dbReference type="PROSITE" id="PS01031">
    <property type="entry name" value="SHSP"/>
    <property type="match status" value="1"/>
</dbReference>
<dbReference type="GO" id="GO:0042026">
    <property type="term" value="P:protein refolding"/>
    <property type="evidence" value="ECO:0007669"/>
    <property type="project" value="TreeGrafter"/>
</dbReference>
<dbReference type="PANTHER" id="PTHR45640:SF26">
    <property type="entry name" value="RE23625P"/>
    <property type="match status" value="1"/>
</dbReference>
<dbReference type="SUPFAM" id="SSF49764">
    <property type="entry name" value="HSP20-like chaperones"/>
    <property type="match status" value="2"/>
</dbReference>
<dbReference type="OrthoDB" id="1431247at2759"/>
<dbReference type="CDD" id="cd06526">
    <property type="entry name" value="metazoan_ACD"/>
    <property type="match status" value="1"/>
</dbReference>
<dbReference type="PANTHER" id="PTHR45640">
    <property type="entry name" value="HEAT SHOCK PROTEIN HSP-12.2-RELATED"/>
    <property type="match status" value="1"/>
</dbReference>
<organism evidence="4 5">
    <name type="scientific">Brachionus plicatilis</name>
    <name type="common">Marine rotifer</name>
    <name type="synonym">Brachionus muelleri</name>
    <dbReference type="NCBI Taxonomy" id="10195"/>
    <lineage>
        <taxon>Eukaryota</taxon>
        <taxon>Metazoa</taxon>
        <taxon>Spiralia</taxon>
        <taxon>Gnathifera</taxon>
        <taxon>Rotifera</taxon>
        <taxon>Eurotatoria</taxon>
        <taxon>Monogononta</taxon>
        <taxon>Pseudotrocha</taxon>
        <taxon>Ploima</taxon>
        <taxon>Brachionidae</taxon>
        <taxon>Brachionus</taxon>
    </lineage>
</organism>
<evidence type="ECO:0000256" key="1">
    <source>
        <dbReference type="PROSITE-ProRule" id="PRU00285"/>
    </source>
</evidence>
<dbReference type="Pfam" id="PF00011">
    <property type="entry name" value="HSP20"/>
    <property type="match status" value="2"/>
</dbReference>
<dbReference type="CDD" id="cd06464">
    <property type="entry name" value="ACD_sHsps-like"/>
    <property type="match status" value="1"/>
</dbReference>
<keyword evidence="5" id="KW-1185">Reference proteome</keyword>
<evidence type="ECO:0000256" key="2">
    <source>
        <dbReference type="RuleBase" id="RU003616"/>
    </source>
</evidence>
<comment type="caution">
    <text evidence="4">The sequence shown here is derived from an EMBL/GenBank/DDBJ whole genome shotgun (WGS) entry which is preliminary data.</text>
</comment>
<evidence type="ECO:0000313" key="4">
    <source>
        <dbReference type="EMBL" id="RNA08605.1"/>
    </source>
</evidence>
<dbReference type="Proteomes" id="UP000276133">
    <property type="component" value="Unassembled WGS sequence"/>
</dbReference>
<feature type="domain" description="SHSP" evidence="3">
    <location>
        <begin position="153"/>
        <end position="260"/>
    </location>
</feature>
<proteinExistence type="inferred from homology"/>
<dbReference type="InterPro" id="IPR001436">
    <property type="entry name" value="Alpha-crystallin/sHSP_animal"/>
</dbReference>
<name>A0A3M7QCD3_BRAPC</name>
<reference evidence="4 5" key="1">
    <citation type="journal article" date="2018" name="Sci. Rep.">
        <title>Genomic signatures of local adaptation to the degree of environmental predictability in rotifers.</title>
        <authorList>
            <person name="Franch-Gras L."/>
            <person name="Hahn C."/>
            <person name="Garcia-Roger E.M."/>
            <person name="Carmona M.J."/>
            <person name="Serra M."/>
            <person name="Gomez A."/>
        </authorList>
    </citation>
    <scope>NUCLEOTIDE SEQUENCE [LARGE SCALE GENOMIC DNA]</scope>
    <source>
        <strain evidence="4">HYR1</strain>
    </source>
</reference>
<evidence type="ECO:0000313" key="5">
    <source>
        <dbReference type="Proteomes" id="UP000276133"/>
    </source>
</evidence>
<dbReference type="GO" id="GO:0009408">
    <property type="term" value="P:response to heat"/>
    <property type="evidence" value="ECO:0007669"/>
    <property type="project" value="TreeGrafter"/>
</dbReference>
<dbReference type="InterPro" id="IPR002068">
    <property type="entry name" value="A-crystallin/Hsp20_dom"/>
</dbReference>
<sequence length="271" mass="31257">MSLLKTQHFPRSMFETHWPEEGQRTDPLMLDMFDPYDELDRSIARNLHWIDRPKFLMDVTEPPRVPHKFRFSLDCLGFDPKTIKTVIKEKKLIVTGGNGRIDLGDGDFIHKEFRRTYDLPENAETDKLASFVTSVGNLVIEVPLRTEQKKNAKGKYELVPKVIEDNKGNKIVQLNIALAQGIEPSNIRVTCKDNDLIVRGEKIKHSKDEYSKFHVYKRCRLPENTDFEHLKCILEKDELSIAAPIKKEHITEKRNGIQISSILSGFTAIES</sequence>
<gene>
    <name evidence="4" type="ORF">BpHYR1_005772</name>
</gene>